<reference evidence="2 3" key="1">
    <citation type="journal article" date="2019" name="Mol. Biol. Evol.">
        <title>Blast fungal genomes show frequent chromosomal changes, gene gains and losses, and effector gene turnover.</title>
        <authorList>
            <person name="Gomez Luciano L.B."/>
            <person name="Jason Tsai I."/>
            <person name="Chuma I."/>
            <person name="Tosa Y."/>
            <person name="Chen Y.H."/>
            <person name="Li J.Y."/>
            <person name="Li M.Y."/>
            <person name="Jade Lu M.Y."/>
            <person name="Nakayashiki H."/>
            <person name="Li W.H."/>
        </authorList>
    </citation>
    <scope>NUCLEOTIDE SEQUENCE [LARGE SCALE GENOMIC DNA]</scope>
    <source>
        <strain evidence="2">MZ5-1-6</strain>
    </source>
</reference>
<sequence>MSSSAAQNIYDTEDFFHNYAQLPRMKQGLAGASEWPLLYRMLPPVAGRRVLDLGCGDGILSLWAASEGAAQVNAYDISVNMLQRAREKAEALFAAGDDNRNKNKKPPVFARMDLEDVNLDMPDGSVDVCISGLALHYVFNFDALLSRVFRAMKPGGSFVFSIEHPMYTAPVVPGFRPMVQDAAAADAAVSSQNATGSSSGQGSAAQDSGSKFFWPVDSYFSEGQREVTWLNGGVQKQHRTMASYFNMLVAAGFVVKDMAEWGSTEDARRKHPDWPENVCPRFLLLAAQKPAAVEEPASTPARL</sequence>
<dbReference type="Proteomes" id="UP000294847">
    <property type="component" value="Chromosome 6"/>
</dbReference>
<evidence type="ECO:0000313" key="2">
    <source>
        <dbReference type="EMBL" id="QBZ64695.1"/>
    </source>
</evidence>
<dbReference type="PANTHER" id="PTHR43861">
    <property type="entry name" value="TRANS-ACONITATE 2-METHYLTRANSFERASE-RELATED"/>
    <property type="match status" value="1"/>
</dbReference>
<dbReference type="PANTHER" id="PTHR43861:SF1">
    <property type="entry name" value="TRANS-ACONITATE 2-METHYLTRANSFERASE"/>
    <property type="match status" value="1"/>
</dbReference>
<protein>
    <recommendedName>
        <fullName evidence="1">Methyltransferase type 11 domain-containing protein</fullName>
    </recommendedName>
</protein>
<dbReference type="Gene3D" id="3.40.50.150">
    <property type="entry name" value="Vaccinia Virus protein VP39"/>
    <property type="match status" value="1"/>
</dbReference>
<dbReference type="GO" id="GO:0008757">
    <property type="term" value="F:S-adenosylmethionine-dependent methyltransferase activity"/>
    <property type="evidence" value="ECO:0007669"/>
    <property type="project" value="InterPro"/>
</dbReference>
<feature type="domain" description="Methyltransferase type 11" evidence="1">
    <location>
        <begin position="51"/>
        <end position="160"/>
    </location>
</feature>
<evidence type="ECO:0000313" key="3">
    <source>
        <dbReference type="Proteomes" id="UP000294847"/>
    </source>
</evidence>
<dbReference type="Pfam" id="PF08241">
    <property type="entry name" value="Methyltransf_11"/>
    <property type="match status" value="1"/>
</dbReference>
<gene>
    <name evidence="2" type="ORF">PoMZ_06394</name>
</gene>
<dbReference type="SUPFAM" id="SSF53335">
    <property type="entry name" value="S-adenosyl-L-methionine-dependent methyltransferases"/>
    <property type="match status" value="1"/>
</dbReference>
<name>A0A4P7NQP1_PYROR</name>
<dbReference type="AlphaFoldDB" id="A0A4P7NQP1"/>
<organism evidence="2 3">
    <name type="scientific">Pyricularia oryzae</name>
    <name type="common">Rice blast fungus</name>
    <name type="synonym">Magnaporthe oryzae</name>
    <dbReference type="NCBI Taxonomy" id="318829"/>
    <lineage>
        <taxon>Eukaryota</taxon>
        <taxon>Fungi</taxon>
        <taxon>Dikarya</taxon>
        <taxon>Ascomycota</taxon>
        <taxon>Pezizomycotina</taxon>
        <taxon>Sordariomycetes</taxon>
        <taxon>Sordariomycetidae</taxon>
        <taxon>Magnaporthales</taxon>
        <taxon>Pyriculariaceae</taxon>
        <taxon>Pyricularia</taxon>
    </lineage>
</organism>
<dbReference type="InterPro" id="IPR029063">
    <property type="entry name" value="SAM-dependent_MTases_sf"/>
</dbReference>
<proteinExistence type="predicted"/>
<accession>A0A4P7NQP1</accession>
<evidence type="ECO:0000259" key="1">
    <source>
        <dbReference type="Pfam" id="PF08241"/>
    </source>
</evidence>
<dbReference type="EMBL" id="CP034209">
    <property type="protein sequence ID" value="QBZ64695.1"/>
    <property type="molecule type" value="Genomic_DNA"/>
</dbReference>
<dbReference type="CDD" id="cd02440">
    <property type="entry name" value="AdoMet_MTases"/>
    <property type="match status" value="1"/>
</dbReference>
<dbReference type="InterPro" id="IPR013216">
    <property type="entry name" value="Methyltransf_11"/>
</dbReference>